<dbReference type="EMBL" id="CAMPGE010006132">
    <property type="protein sequence ID" value="CAI2364978.1"/>
    <property type="molecule type" value="Genomic_DNA"/>
</dbReference>
<protein>
    <recommendedName>
        <fullName evidence="4">Exocyst complex component Sec6</fullName>
    </recommendedName>
</protein>
<comment type="caution">
    <text evidence="2">The sequence shown here is derived from an EMBL/GenBank/DDBJ whole genome shotgun (WGS) entry which is preliminary data.</text>
</comment>
<sequence>MSAKNTKITKDERREITEFMPYLLSYSVDSLKHHQRNVEVQMDDLKNEFNKDLSSDIQHTISIIELYKKLSEDIPALRQANNDLADLMKELEKKCRFTKMNKLKEDKEIHTNSRLHLDDMLEIARLPTTINTLIHKNDSTMAMKLIKHFNEHIYDEESEILCLVKNEVDILAQKIHQKLNIEIEEGKETPNEIQLLLGDHPSEDEIQEYIHKKYNIKKDLLKQRIQKILFSKLLNKENKANIQIRECTEDIIKLFTTALEEAEHQVEEKALNFDNNIYKDLWVNSILKHFTEVLIVLIERLGQDSNNIIYLCDLKARVLEANPIVYGFIESHLFQHINDSSSAYAKAAAVKITKTINTSCFGTGKPKRRLKLIKEDFKEYTTEPKDLSKEFDQVVSKLEESMSTLAMTLEKDPDLLQKIITQMIRTFYNEYLEYFESKVITLGDFISQSEGILKFADCLNYAKERSQICFEVIPELAEHIQAEREKFSENSTQLLDIIIIKE</sequence>
<evidence type="ECO:0000313" key="3">
    <source>
        <dbReference type="Proteomes" id="UP001295684"/>
    </source>
</evidence>
<accession>A0AAD1X6I2</accession>
<proteinExistence type="predicted"/>
<keyword evidence="3" id="KW-1185">Reference proteome</keyword>
<organism evidence="2 3">
    <name type="scientific">Euplotes crassus</name>
    <dbReference type="NCBI Taxonomy" id="5936"/>
    <lineage>
        <taxon>Eukaryota</taxon>
        <taxon>Sar</taxon>
        <taxon>Alveolata</taxon>
        <taxon>Ciliophora</taxon>
        <taxon>Intramacronucleata</taxon>
        <taxon>Spirotrichea</taxon>
        <taxon>Hypotrichia</taxon>
        <taxon>Euplotida</taxon>
        <taxon>Euplotidae</taxon>
        <taxon>Moneuplotes</taxon>
    </lineage>
</organism>
<gene>
    <name evidence="2" type="ORF">ECRASSUSDP1_LOCUS6328</name>
</gene>
<dbReference type="Proteomes" id="UP001295684">
    <property type="component" value="Unassembled WGS sequence"/>
</dbReference>
<reference evidence="2" key="1">
    <citation type="submission" date="2023-07" db="EMBL/GenBank/DDBJ databases">
        <authorList>
            <consortium name="AG Swart"/>
            <person name="Singh M."/>
            <person name="Singh A."/>
            <person name="Seah K."/>
            <person name="Emmerich C."/>
        </authorList>
    </citation>
    <scope>NUCLEOTIDE SEQUENCE</scope>
    <source>
        <strain evidence="2">DP1</strain>
    </source>
</reference>
<name>A0AAD1X6I2_EUPCR</name>
<keyword evidence="1" id="KW-0175">Coiled coil</keyword>
<evidence type="ECO:0000313" key="2">
    <source>
        <dbReference type="EMBL" id="CAI2364978.1"/>
    </source>
</evidence>
<evidence type="ECO:0000256" key="1">
    <source>
        <dbReference type="SAM" id="Coils"/>
    </source>
</evidence>
<evidence type="ECO:0008006" key="4">
    <source>
        <dbReference type="Google" id="ProtNLM"/>
    </source>
</evidence>
<dbReference type="AlphaFoldDB" id="A0AAD1X6I2"/>
<feature type="coiled-coil region" evidence="1">
    <location>
        <begin position="74"/>
        <end position="101"/>
    </location>
</feature>